<evidence type="ECO:0000313" key="7">
    <source>
        <dbReference type="Proteomes" id="UP000270261"/>
    </source>
</evidence>
<dbReference type="InterPro" id="IPR000397">
    <property type="entry name" value="Heat_shock_Hsp33"/>
</dbReference>
<dbReference type="PANTHER" id="PTHR30111">
    <property type="entry name" value="33 KDA CHAPERONIN"/>
    <property type="match status" value="1"/>
</dbReference>
<keyword evidence="3" id="KW-1015">Disulfide bond</keyword>
<dbReference type="SUPFAM" id="SSF64397">
    <property type="entry name" value="Hsp33 domain"/>
    <property type="match status" value="1"/>
</dbReference>
<evidence type="ECO:0000256" key="3">
    <source>
        <dbReference type="ARBA" id="ARBA00023157"/>
    </source>
</evidence>
<protein>
    <submittedName>
        <fullName evidence="6">Hsp33 family molecular chaperone HslO</fullName>
    </submittedName>
</protein>
<sequence length="317" mass="35468">MDSLIRFGFNERIRGQVVRLDRSWLPLVTHHQRYGERDVPPTVRERMGELTAAGLLLASSLKFDGSLLLQIQGTGPARLFVAECQADGRFRATVKLQEGMAIPHDASFGDLVNPDGSGRFAVTLLPAKNTARAVDGLDNPYQGIIPFEGDTVAEVLENYMSLSEQLPSRLWLAASEQSVFGLLLQVMPGTSDQLATDDDEGRLLWEQVQALADTLTREEMLNLPPEEVLRRLFWETEISAYDERRPRFECTCSREKVAGMLKMLGREEVEAILEEQQGAIQVNCEFCRLPYRFDAQQVAALFLEPEAEAGAVPEVTR</sequence>
<keyword evidence="4" id="KW-0143">Chaperone</keyword>
<dbReference type="GO" id="GO:0044183">
    <property type="term" value="F:protein folding chaperone"/>
    <property type="evidence" value="ECO:0007669"/>
    <property type="project" value="TreeGrafter"/>
</dbReference>
<proteinExistence type="predicted"/>
<dbReference type="PANTHER" id="PTHR30111:SF1">
    <property type="entry name" value="33 KDA CHAPERONIN"/>
    <property type="match status" value="1"/>
</dbReference>
<dbReference type="SUPFAM" id="SSF118352">
    <property type="entry name" value="HSP33 redox switch-like"/>
    <property type="match status" value="1"/>
</dbReference>
<dbReference type="AlphaFoldDB" id="A0A426FRK7"/>
<organism evidence="6 7">
    <name type="scientific">Lautropia dentalis</name>
    <dbReference type="NCBI Taxonomy" id="2490857"/>
    <lineage>
        <taxon>Bacteria</taxon>
        <taxon>Pseudomonadati</taxon>
        <taxon>Pseudomonadota</taxon>
        <taxon>Betaproteobacteria</taxon>
        <taxon>Burkholderiales</taxon>
        <taxon>Burkholderiaceae</taxon>
        <taxon>Lautropia</taxon>
    </lineage>
</organism>
<evidence type="ECO:0000313" key="6">
    <source>
        <dbReference type="EMBL" id="RRN45336.1"/>
    </source>
</evidence>
<dbReference type="Gene3D" id="1.10.287.480">
    <property type="entry name" value="helix hairpin bin"/>
    <property type="match status" value="1"/>
</dbReference>
<evidence type="ECO:0000256" key="1">
    <source>
        <dbReference type="ARBA" id="ARBA00022490"/>
    </source>
</evidence>
<dbReference type="PIRSF" id="PIRSF005261">
    <property type="entry name" value="Heat_shock_Hsp33"/>
    <property type="match status" value="1"/>
</dbReference>
<dbReference type="Gene3D" id="3.55.30.10">
    <property type="entry name" value="Hsp33 domain"/>
    <property type="match status" value="1"/>
</dbReference>
<keyword evidence="5" id="KW-0676">Redox-active center</keyword>
<accession>A0A426FRK7</accession>
<dbReference type="GO" id="GO:0051082">
    <property type="term" value="F:unfolded protein binding"/>
    <property type="evidence" value="ECO:0007669"/>
    <property type="project" value="InterPro"/>
</dbReference>
<dbReference type="Pfam" id="PF01430">
    <property type="entry name" value="HSP33"/>
    <property type="match status" value="1"/>
</dbReference>
<dbReference type="RefSeq" id="WP_125094764.1">
    <property type="nucleotide sequence ID" value="NZ_RRUE01000001.1"/>
</dbReference>
<dbReference type="InterPro" id="IPR016153">
    <property type="entry name" value="Heat_shock_Hsp33_N"/>
</dbReference>
<comment type="caution">
    <text evidence="6">The sequence shown here is derived from an EMBL/GenBank/DDBJ whole genome shotgun (WGS) entry which is preliminary data.</text>
</comment>
<keyword evidence="7" id="KW-1185">Reference proteome</keyword>
<name>A0A426FRK7_9BURK</name>
<dbReference type="Proteomes" id="UP000270261">
    <property type="component" value="Unassembled WGS sequence"/>
</dbReference>
<dbReference type="OrthoDB" id="9793753at2"/>
<keyword evidence="2" id="KW-0862">Zinc</keyword>
<dbReference type="CDD" id="cd00498">
    <property type="entry name" value="Hsp33"/>
    <property type="match status" value="1"/>
</dbReference>
<reference evidence="6 7" key="1">
    <citation type="submission" date="2018-11" db="EMBL/GenBank/DDBJ databases">
        <title>Genome sequencing of Lautropia sp. KCOM 2505 (= ChDC F240).</title>
        <authorList>
            <person name="Kook J.-K."/>
            <person name="Park S.-N."/>
            <person name="Lim Y.K."/>
        </authorList>
    </citation>
    <scope>NUCLEOTIDE SEQUENCE [LARGE SCALE GENOMIC DNA]</scope>
    <source>
        <strain evidence="6 7">KCOM 2505</strain>
    </source>
</reference>
<gene>
    <name evidence="6" type="ORF">EHV23_03680</name>
</gene>
<dbReference type="GO" id="GO:0042026">
    <property type="term" value="P:protein refolding"/>
    <property type="evidence" value="ECO:0007669"/>
    <property type="project" value="TreeGrafter"/>
</dbReference>
<evidence type="ECO:0000256" key="5">
    <source>
        <dbReference type="ARBA" id="ARBA00023284"/>
    </source>
</evidence>
<evidence type="ECO:0000256" key="4">
    <source>
        <dbReference type="ARBA" id="ARBA00023186"/>
    </source>
</evidence>
<dbReference type="InterPro" id="IPR016154">
    <property type="entry name" value="Heat_shock_Hsp33_C"/>
</dbReference>
<dbReference type="GO" id="GO:0005737">
    <property type="term" value="C:cytoplasm"/>
    <property type="evidence" value="ECO:0007669"/>
    <property type="project" value="InterPro"/>
</dbReference>
<keyword evidence="1" id="KW-0963">Cytoplasm</keyword>
<dbReference type="Gene3D" id="3.90.1280.10">
    <property type="entry name" value="HSP33 redox switch-like"/>
    <property type="match status" value="1"/>
</dbReference>
<dbReference type="EMBL" id="RRUE01000001">
    <property type="protein sequence ID" value="RRN45336.1"/>
    <property type="molecule type" value="Genomic_DNA"/>
</dbReference>
<dbReference type="InterPro" id="IPR023212">
    <property type="entry name" value="Hsp33_helix_hairpin_bin_dom_sf"/>
</dbReference>
<evidence type="ECO:0000256" key="2">
    <source>
        <dbReference type="ARBA" id="ARBA00022833"/>
    </source>
</evidence>